<comment type="caution">
    <text evidence="2">The sequence shown here is derived from an EMBL/GenBank/DDBJ whole genome shotgun (WGS) entry which is preliminary data.</text>
</comment>
<evidence type="ECO:0000313" key="3">
    <source>
        <dbReference type="Proteomes" id="UP001195724"/>
    </source>
</evidence>
<evidence type="ECO:0000313" key="2">
    <source>
        <dbReference type="EMBL" id="MBM7814482.1"/>
    </source>
</evidence>
<dbReference type="EMBL" id="JAFBCL010000001">
    <property type="protein sequence ID" value="MBM7814482.1"/>
    <property type="molecule type" value="Genomic_DNA"/>
</dbReference>
<feature type="compositionally biased region" description="Low complexity" evidence="1">
    <location>
        <begin position="74"/>
        <end position="88"/>
    </location>
</feature>
<protein>
    <submittedName>
        <fullName evidence="2">Uncharacterized protein</fullName>
    </submittedName>
</protein>
<feature type="region of interest" description="Disordered" evidence="1">
    <location>
        <begin position="1"/>
        <end position="226"/>
    </location>
</feature>
<evidence type="ECO:0000256" key="1">
    <source>
        <dbReference type="SAM" id="MobiDB-lite"/>
    </source>
</evidence>
<name>A0ABS2SDY4_9PSEU</name>
<sequence>MRRVAPTPLPSRQHGGRGPAKPGRHINPARGSLSSPDGWARAGRPGRRRDRRTGATRRTRRGGARSPADGGHGPARWGWRGRWANRAGPSRQARRTGPAGGPRGIGGDHDTAGRRGAGAADRQRDHRSTGAAAEGAACRREAPRDGEGRFAPAGPLLEPAHRPPPRTCRVRSPPTARTPPRTRRPPFPTPFRSAVALPGTTETPSPPRALSTNRSTVAHPPPETFRIRSRRCSAGRPNQSNTWLTARCRPGITRASDQLAAPATTAAHPRSFPLPAPTSPGITGVAAPRRLPLDTGREPGEHVSAVRPAQFPLSSEFTARPETGSRTTRREVEMTRKHTANLRPKLVVKGKGK</sequence>
<feature type="region of interest" description="Disordered" evidence="1">
    <location>
        <begin position="257"/>
        <end position="333"/>
    </location>
</feature>
<reference evidence="2 3" key="1">
    <citation type="submission" date="2021-01" db="EMBL/GenBank/DDBJ databases">
        <title>Sequencing the genomes of 1000 actinobacteria strains.</title>
        <authorList>
            <person name="Klenk H.-P."/>
        </authorList>
    </citation>
    <scope>NUCLEOTIDE SEQUENCE [LARGE SCALE GENOMIC DNA]</scope>
    <source>
        <strain evidence="2 3">DSM 44581</strain>
    </source>
</reference>
<dbReference type="Proteomes" id="UP001195724">
    <property type="component" value="Unassembled WGS sequence"/>
</dbReference>
<feature type="compositionally biased region" description="Basic and acidic residues" evidence="1">
    <location>
        <begin position="137"/>
        <end position="148"/>
    </location>
</feature>
<proteinExistence type="predicted"/>
<gene>
    <name evidence="2" type="ORF">JOE68_005347</name>
</gene>
<organism evidence="2 3">
    <name type="scientific">Saccharothrix algeriensis</name>
    <dbReference type="NCBI Taxonomy" id="173560"/>
    <lineage>
        <taxon>Bacteria</taxon>
        <taxon>Bacillati</taxon>
        <taxon>Actinomycetota</taxon>
        <taxon>Actinomycetes</taxon>
        <taxon>Pseudonocardiales</taxon>
        <taxon>Pseudonocardiaceae</taxon>
        <taxon>Saccharothrix</taxon>
    </lineage>
</organism>
<keyword evidence="3" id="KW-1185">Reference proteome</keyword>
<feature type="compositionally biased region" description="Basic residues" evidence="1">
    <location>
        <begin position="44"/>
        <end position="63"/>
    </location>
</feature>
<accession>A0ABS2SDY4</accession>
<feature type="compositionally biased region" description="Basic and acidic residues" evidence="1">
    <location>
        <begin position="291"/>
        <end position="301"/>
    </location>
</feature>